<organism evidence="2">
    <name type="scientific">Arion vulgaris</name>
    <dbReference type="NCBI Taxonomy" id="1028688"/>
    <lineage>
        <taxon>Eukaryota</taxon>
        <taxon>Metazoa</taxon>
        <taxon>Spiralia</taxon>
        <taxon>Lophotrochozoa</taxon>
        <taxon>Mollusca</taxon>
        <taxon>Gastropoda</taxon>
        <taxon>Heterobranchia</taxon>
        <taxon>Euthyneura</taxon>
        <taxon>Panpulmonata</taxon>
        <taxon>Eupulmonata</taxon>
        <taxon>Stylommatophora</taxon>
        <taxon>Helicina</taxon>
        <taxon>Arionoidea</taxon>
        <taxon>Arionidae</taxon>
        <taxon>Arion</taxon>
    </lineage>
</organism>
<proteinExistence type="predicted"/>
<protein>
    <submittedName>
        <fullName evidence="2">Uncharacterized protein</fullName>
    </submittedName>
</protein>
<dbReference type="EMBL" id="HACG01043062">
    <property type="protein sequence ID" value="CEK89927.1"/>
    <property type="molecule type" value="Transcribed_RNA"/>
</dbReference>
<dbReference type="EMBL" id="HACG01043063">
    <property type="protein sequence ID" value="CEK89928.1"/>
    <property type="molecule type" value="Transcribed_RNA"/>
</dbReference>
<sequence length="50" mass="5824">MSHYFPTSYDTRDINCPKLTVYESSHHNLAVPLTSTTLNQHNFKPRCLPF</sequence>
<evidence type="ECO:0000313" key="2">
    <source>
        <dbReference type="EMBL" id="CEK89928.1"/>
    </source>
</evidence>
<gene>
    <name evidence="2" type="primary">ORF173663</name>
    <name evidence="1" type="synonym">ORF173662</name>
</gene>
<name>A0A0B7BA98_9EUPU</name>
<evidence type="ECO:0000313" key="1">
    <source>
        <dbReference type="EMBL" id="CEK89927.1"/>
    </source>
</evidence>
<accession>A0A0B7BA98</accession>
<dbReference type="AlphaFoldDB" id="A0A0B7BA98"/>
<reference evidence="2" key="1">
    <citation type="submission" date="2014-12" db="EMBL/GenBank/DDBJ databases">
        <title>Insight into the proteome of Arion vulgaris.</title>
        <authorList>
            <person name="Aradska J."/>
            <person name="Bulat T."/>
            <person name="Smidak R."/>
            <person name="Sarate P."/>
            <person name="Gangsoo J."/>
            <person name="Sialana F."/>
            <person name="Bilban M."/>
            <person name="Lubec G."/>
        </authorList>
    </citation>
    <scope>NUCLEOTIDE SEQUENCE</scope>
    <source>
        <tissue evidence="2">Skin</tissue>
    </source>
</reference>